<reference evidence="3 4" key="1">
    <citation type="submission" date="2015-10" db="EMBL/GenBank/DDBJ databases">
        <title>Butyribacter intestini gen. nov., sp. nov., a butyric acid-producing bacterium of the family Lachnospiraceae isolated from the human faeces.</title>
        <authorList>
            <person name="Zou Y."/>
            <person name="Xue W."/>
            <person name="Luo G."/>
            <person name="Lv M."/>
        </authorList>
    </citation>
    <scope>NUCLEOTIDE SEQUENCE [LARGE SCALE GENOMIC DNA]</scope>
    <source>
        <strain evidence="3 4">TF01-11</strain>
    </source>
</reference>
<proteinExistence type="predicted"/>
<dbReference type="InterPro" id="IPR046866">
    <property type="entry name" value="FapA_N"/>
</dbReference>
<feature type="domain" description="Flagellar Assembly Protein A N-terminal region" evidence="2">
    <location>
        <begin position="88"/>
        <end position="253"/>
    </location>
</feature>
<dbReference type="PANTHER" id="PTHR38032">
    <property type="entry name" value="POLYMERASE-RELATED"/>
    <property type="match status" value="1"/>
</dbReference>
<comment type="caution">
    <text evidence="3">The sequence shown here is derived from an EMBL/GenBank/DDBJ whole genome shotgun (WGS) entry which is preliminary data.</text>
</comment>
<dbReference type="InterPro" id="IPR005646">
    <property type="entry name" value="FapA"/>
</dbReference>
<name>A0AAW3JUZ6_9FIRM</name>
<organism evidence="3 4">
    <name type="scientific">Butyribacter intestini</name>
    <dbReference type="NCBI Taxonomy" id="1703332"/>
    <lineage>
        <taxon>Bacteria</taxon>
        <taxon>Bacillati</taxon>
        <taxon>Bacillota</taxon>
        <taxon>Clostridia</taxon>
        <taxon>Lachnospirales</taxon>
        <taxon>Lachnospiraceae</taxon>
        <taxon>Butyribacter</taxon>
    </lineage>
</organism>
<evidence type="ECO:0000256" key="1">
    <source>
        <dbReference type="SAM" id="Coils"/>
    </source>
</evidence>
<dbReference type="RefSeq" id="WP_055942509.1">
    <property type="nucleotide sequence ID" value="NZ_JAQDCV010000001.1"/>
</dbReference>
<keyword evidence="1" id="KW-0175">Coiled coil</keyword>
<evidence type="ECO:0000313" key="3">
    <source>
        <dbReference type="EMBL" id="KQC86687.1"/>
    </source>
</evidence>
<dbReference type="Pfam" id="PF20250">
    <property type="entry name" value="FapA_N"/>
    <property type="match status" value="1"/>
</dbReference>
<dbReference type="Pfam" id="PF03961">
    <property type="entry name" value="FapA"/>
    <property type="match status" value="1"/>
</dbReference>
<keyword evidence="4" id="KW-1185">Reference proteome</keyword>
<evidence type="ECO:0000313" key="4">
    <source>
        <dbReference type="Proteomes" id="UP000050833"/>
    </source>
</evidence>
<dbReference type="InterPro" id="IPR046865">
    <property type="entry name" value="FapA_b_solenoid"/>
</dbReference>
<protein>
    <recommendedName>
        <fullName evidence="2">Flagellar Assembly Protein A N-terminal region domain-containing protein</fullName>
    </recommendedName>
</protein>
<gene>
    <name evidence="3" type="ORF">APZ18_05855</name>
</gene>
<dbReference type="PANTHER" id="PTHR38032:SF1">
    <property type="entry name" value="RNA-BINDING PROTEIN KHPB N-TERMINAL DOMAIN-CONTAINING PROTEIN"/>
    <property type="match status" value="1"/>
</dbReference>
<dbReference type="AlphaFoldDB" id="A0AAW3JUZ6"/>
<dbReference type="EMBL" id="LLKB01000001">
    <property type="protein sequence ID" value="KQC86687.1"/>
    <property type="molecule type" value="Genomic_DNA"/>
</dbReference>
<dbReference type="Proteomes" id="UP000050833">
    <property type="component" value="Unassembled WGS sequence"/>
</dbReference>
<sequence>MRRNAFFQIIQKKDGMYLKSYPEVEGGKKLTMEDILDYIDKKNLRDIETGNVKQFVEKANADETGSVEVKVLEGNHLPEKEFAIISTDKNGFYAKIRLYPPSDKGARLSVSELKNLIEQRGIKSGFIDKNIEMALRARLYCTDILIAKAKMPVDGKSAEIIYEFDADKTSKPAMSEDGSVDFHKLDMIEKVQEGQLLATLVPIDYGTPGEDVYGNIIRPKKVRNKRLRHGKNIHLSEDGLKMYSDVSGNVTLVEDRVFVSDTYVIEGDVGPSTGDVDYDGAVEVKGNVITGYTVKAAGDITVEGAVEGATLISEGKIVLKRGMQGMGKGVMEAKGDVISNFIESATVKAGGAVYTDAIMHSKIDANSDIIVSGKRGLIAGGSVATTTRIETKIAGSTMGTPTELEVGLDTTLGERYRIIEKHIDQLMDEKESIVKNLALLQKRLKTQGKLPADKMKFIKEGTERIKVIDNTVEEETEEYEKIDEEMRRTSDGGKIRVESIAYPGVKIVISNMTSFIHTETQHCTFVREGADIRIKPY</sequence>
<evidence type="ECO:0000259" key="2">
    <source>
        <dbReference type="Pfam" id="PF20250"/>
    </source>
</evidence>
<accession>A0AAW3JUZ6</accession>
<feature type="coiled-coil region" evidence="1">
    <location>
        <begin position="423"/>
        <end position="492"/>
    </location>
</feature>